<organism evidence="1">
    <name type="scientific">marine sediment metagenome</name>
    <dbReference type="NCBI Taxonomy" id="412755"/>
    <lineage>
        <taxon>unclassified sequences</taxon>
        <taxon>metagenomes</taxon>
        <taxon>ecological metagenomes</taxon>
    </lineage>
</organism>
<reference evidence="1" key="1">
    <citation type="journal article" date="2014" name="Front. Microbiol.">
        <title>High frequency of phylogenetically diverse reductive dehalogenase-homologous genes in deep subseafloor sedimentary metagenomes.</title>
        <authorList>
            <person name="Kawai M."/>
            <person name="Futagami T."/>
            <person name="Toyoda A."/>
            <person name="Takaki Y."/>
            <person name="Nishi S."/>
            <person name="Hori S."/>
            <person name="Arai W."/>
            <person name="Tsubouchi T."/>
            <person name="Morono Y."/>
            <person name="Uchiyama I."/>
            <person name="Ito T."/>
            <person name="Fujiyama A."/>
            <person name="Inagaki F."/>
            <person name="Takami H."/>
        </authorList>
    </citation>
    <scope>NUCLEOTIDE SEQUENCE</scope>
    <source>
        <strain evidence="1">Expedition CK06-06</strain>
    </source>
</reference>
<sequence length="52" mass="6161">MMVNEIKEETLDPQDWDAMRSLAHQMVDDAIDNLQNVRQRPVWQPIPQDVKD</sequence>
<dbReference type="AlphaFoldDB" id="X1GBW1"/>
<protein>
    <submittedName>
        <fullName evidence="1">Uncharacterized protein</fullName>
    </submittedName>
</protein>
<gene>
    <name evidence="1" type="ORF">S03H2_38328</name>
</gene>
<feature type="non-terminal residue" evidence="1">
    <location>
        <position position="52"/>
    </location>
</feature>
<proteinExistence type="predicted"/>
<evidence type="ECO:0000313" key="1">
    <source>
        <dbReference type="EMBL" id="GAH55386.1"/>
    </source>
</evidence>
<name>X1GBW1_9ZZZZ</name>
<accession>X1GBW1</accession>
<dbReference type="EMBL" id="BARU01023633">
    <property type="protein sequence ID" value="GAH55386.1"/>
    <property type="molecule type" value="Genomic_DNA"/>
</dbReference>
<comment type="caution">
    <text evidence="1">The sequence shown here is derived from an EMBL/GenBank/DDBJ whole genome shotgun (WGS) entry which is preliminary data.</text>
</comment>